<dbReference type="RefSeq" id="WP_231564715.1">
    <property type="nucleotide sequence ID" value="NZ_JRKN01000008.1"/>
</dbReference>
<evidence type="ECO:0000313" key="1">
    <source>
        <dbReference type="EMBL" id="SFA39590.1"/>
    </source>
</evidence>
<name>A0A1I0SJC4_9RHOB</name>
<reference evidence="1 2" key="1">
    <citation type="submission" date="2016-10" db="EMBL/GenBank/DDBJ databases">
        <authorList>
            <person name="de Groot N.N."/>
        </authorList>
    </citation>
    <scope>NUCLEOTIDE SEQUENCE [LARGE SCALE GENOMIC DNA]</scope>
    <source>
        <strain evidence="1 2">CGMCC 1.6117</strain>
    </source>
</reference>
<evidence type="ECO:0000313" key="2">
    <source>
        <dbReference type="Proteomes" id="UP000182312"/>
    </source>
</evidence>
<sequence length="45" mass="4880">MVKTGQTRIDGMDDRATELSAAGLTVRDIQAHLLDLYGPKVPPDL</sequence>
<dbReference type="EMBL" id="FOJO01000001">
    <property type="protein sequence ID" value="SFA39590.1"/>
    <property type="molecule type" value="Genomic_DNA"/>
</dbReference>
<accession>A0A1I0SJC4</accession>
<dbReference type="AlphaFoldDB" id="A0A1I0SJC4"/>
<dbReference type="Proteomes" id="UP000182312">
    <property type="component" value="Unassembled WGS sequence"/>
</dbReference>
<protein>
    <submittedName>
        <fullName evidence="1">Uncharacterized protein</fullName>
    </submittedName>
</protein>
<gene>
    <name evidence="1" type="ORF">SAMN04487972_101320</name>
</gene>
<organism evidence="1 2">
    <name type="scientific">Paracoccus halophilus</name>
    <dbReference type="NCBI Taxonomy" id="376733"/>
    <lineage>
        <taxon>Bacteria</taxon>
        <taxon>Pseudomonadati</taxon>
        <taxon>Pseudomonadota</taxon>
        <taxon>Alphaproteobacteria</taxon>
        <taxon>Rhodobacterales</taxon>
        <taxon>Paracoccaceae</taxon>
        <taxon>Paracoccus</taxon>
    </lineage>
</organism>
<proteinExistence type="predicted"/>